<dbReference type="RefSeq" id="WP_206076532.1">
    <property type="nucleotide sequence ID" value="NZ_PPSX01000215.1"/>
</dbReference>
<accession>A0A4Q7IGI5</accession>
<dbReference type="AlphaFoldDB" id="A0A4Q7IGI5"/>
<comment type="caution">
    <text evidence="1">The sequence shown here is derived from an EMBL/GenBank/DDBJ whole genome shotgun (WGS) entry which is preliminary data.</text>
</comment>
<gene>
    <name evidence="1" type="ORF">C1E23_21235</name>
</gene>
<evidence type="ECO:0000313" key="1">
    <source>
        <dbReference type="EMBL" id="RZQ51133.1"/>
    </source>
</evidence>
<dbReference type="EMBL" id="PPSX01000215">
    <property type="protein sequence ID" value="RZQ51133.1"/>
    <property type="molecule type" value="Genomic_DNA"/>
</dbReference>
<organism evidence="1 2">
    <name type="scientific">Pseudoalteromonas phenolica</name>
    <dbReference type="NCBI Taxonomy" id="161398"/>
    <lineage>
        <taxon>Bacteria</taxon>
        <taxon>Pseudomonadati</taxon>
        <taxon>Pseudomonadota</taxon>
        <taxon>Gammaproteobacteria</taxon>
        <taxon>Alteromonadales</taxon>
        <taxon>Pseudoalteromonadaceae</taxon>
        <taxon>Pseudoalteromonas</taxon>
    </lineage>
</organism>
<protein>
    <submittedName>
        <fullName evidence="1">TraG family conjugative transposon ATPase</fullName>
    </submittedName>
</protein>
<sequence>SSNFGSQNKVVLKKIQHIVNQINEDDASRIIRGHLNVVFWSKEAEELGRIASKIKTEFKELDIVPYYPKGEERKNFFLNSYACFSSNFSNEDLYVTDLKH</sequence>
<dbReference type="Proteomes" id="UP000291338">
    <property type="component" value="Unassembled WGS sequence"/>
</dbReference>
<feature type="non-terminal residue" evidence="1">
    <location>
        <position position="1"/>
    </location>
</feature>
<reference evidence="1 2" key="1">
    <citation type="submission" date="2018-01" db="EMBL/GenBank/DDBJ databases">
        <title>Co-occurrence of chitin degradation, pigmentation and bioactivity in marine Pseudoalteromonas.</title>
        <authorList>
            <person name="Paulsen S."/>
            <person name="Gram L."/>
            <person name="Machado H."/>
        </authorList>
    </citation>
    <scope>NUCLEOTIDE SEQUENCE [LARGE SCALE GENOMIC DNA]</scope>
    <source>
        <strain evidence="1 2">S3898</strain>
    </source>
</reference>
<feature type="non-terminal residue" evidence="1">
    <location>
        <position position="100"/>
    </location>
</feature>
<proteinExistence type="predicted"/>
<evidence type="ECO:0000313" key="2">
    <source>
        <dbReference type="Proteomes" id="UP000291338"/>
    </source>
</evidence>
<name>A0A4Q7IGI5_9GAMM</name>